<proteinExistence type="predicted"/>
<keyword evidence="2" id="KW-1185">Reference proteome</keyword>
<evidence type="ECO:0000313" key="2">
    <source>
        <dbReference type="Proteomes" id="UP000308600"/>
    </source>
</evidence>
<reference evidence="1 2" key="1">
    <citation type="journal article" date="2019" name="Nat. Ecol. Evol.">
        <title>Megaphylogeny resolves global patterns of mushroom evolution.</title>
        <authorList>
            <person name="Varga T."/>
            <person name="Krizsan K."/>
            <person name="Foldi C."/>
            <person name="Dima B."/>
            <person name="Sanchez-Garcia M."/>
            <person name="Sanchez-Ramirez S."/>
            <person name="Szollosi G.J."/>
            <person name="Szarkandi J.G."/>
            <person name="Papp V."/>
            <person name="Albert L."/>
            <person name="Andreopoulos W."/>
            <person name="Angelini C."/>
            <person name="Antonin V."/>
            <person name="Barry K.W."/>
            <person name="Bougher N.L."/>
            <person name="Buchanan P."/>
            <person name="Buyck B."/>
            <person name="Bense V."/>
            <person name="Catcheside P."/>
            <person name="Chovatia M."/>
            <person name="Cooper J."/>
            <person name="Damon W."/>
            <person name="Desjardin D."/>
            <person name="Finy P."/>
            <person name="Geml J."/>
            <person name="Haridas S."/>
            <person name="Hughes K."/>
            <person name="Justo A."/>
            <person name="Karasinski D."/>
            <person name="Kautmanova I."/>
            <person name="Kiss B."/>
            <person name="Kocsube S."/>
            <person name="Kotiranta H."/>
            <person name="LaButti K.M."/>
            <person name="Lechner B.E."/>
            <person name="Liimatainen K."/>
            <person name="Lipzen A."/>
            <person name="Lukacs Z."/>
            <person name="Mihaltcheva S."/>
            <person name="Morgado L.N."/>
            <person name="Niskanen T."/>
            <person name="Noordeloos M.E."/>
            <person name="Ohm R.A."/>
            <person name="Ortiz-Santana B."/>
            <person name="Ovrebo C."/>
            <person name="Racz N."/>
            <person name="Riley R."/>
            <person name="Savchenko A."/>
            <person name="Shiryaev A."/>
            <person name="Soop K."/>
            <person name="Spirin V."/>
            <person name="Szebenyi C."/>
            <person name="Tomsovsky M."/>
            <person name="Tulloss R.E."/>
            <person name="Uehling J."/>
            <person name="Grigoriev I.V."/>
            <person name="Vagvolgyi C."/>
            <person name="Papp T."/>
            <person name="Martin F.M."/>
            <person name="Miettinen O."/>
            <person name="Hibbett D.S."/>
            <person name="Nagy L.G."/>
        </authorList>
    </citation>
    <scope>NUCLEOTIDE SEQUENCE [LARGE SCALE GENOMIC DNA]</scope>
    <source>
        <strain evidence="1 2">NL-1719</strain>
    </source>
</reference>
<dbReference type="EMBL" id="ML208539">
    <property type="protein sequence ID" value="TFK63112.1"/>
    <property type="molecule type" value="Genomic_DNA"/>
</dbReference>
<sequence>MFGLKYSSHFPEFLLTNLFIRLKPKISKPLLIVIVQLILLTSLWTFYAITRIQPIALPLTLAQAYYDEPKTFTFVVTLISSGMSIVTAYLYSLAIQHLLTMALHNPISLFAMSSGIAVGGRAPIMNFGNPMWTITSTVCVIALGAQTAGWATLLAPQPIQLEFHIEGSELDLSNPSFWEVAFGASTTPIVGFIQGLIFSLQCVGLLAVTPSRLAPSHTRYRAVRRTPTFTDVILNSVPLMQTSGVSSIYASLGSPTILNYNKVSFLGRTGGILPATLYNMSSPIHTSDMLPTTAAILDPPNIIPSGTARNYTIIQQGFTANISCKIVEDLSQISPVITTINLTAPDAEPDAPPTAVHVFYGVQCPDNADLVNSSSALGYPSENGTLSTVFSAFCVLEMDTSVPDSPVLETLAFIQGTGSYDWIPLTSCTIMPYIMSQSVTYTAQMGISDSSASDLGNLQEWPSYINMGSQSNEQQLPTFGVVPVLLLQITFALSQNILTDVIGDSLSKFRTTANTSTLLEAYLSGVFELGATLLRTSFSESGNPFRSADEFTTSLNGTFVVETIGWKQQARDIPVSLIAPTAILLLSIAVVVFTRIRFPNSYENQNRFDPGNVSHIIRAAGGFIGVKGPDWAADGYEQIKTEKKLTIQLAPQDEGKELRFVIDSAEGSEPLMRQHN</sequence>
<organism evidence="1 2">
    <name type="scientific">Pluteus cervinus</name>
    <dbReference type="NCBI Taxonomy" id="181527"/>
    <lineage>
        <taxon>Eukaryota</taxon>
        <taxon>Fungi</taxon>
        <taxon>Dikarya</taxon>
        <taxon>Basidiomycota</taxon>
        <taxon>Agaricomycotina</taxon>
        <taxon>Agaricomycetes</taxon>
        <taxon>Agaricomycetidae</taxon>
        <taxon>Agaricales</taxon>
        <taxon>Pluteineae</taxon>
        <taxon>Pluteaceae</taxon>
        <taxon>Pluteus</taxon>
    </lineage>
</organism>
<dbReference type="Proteomes" id="UP000308600">
    <property type="component" value="Unassembled WGS sequence"/>
</dbReference>
<protein>
    <submittedName>
        <fullName evidence="1">Uncharacterized protein</fullName>
    </submittedName>
</protein>
<name>A0ACD3AE40_9AGAR</name>
<gene>
    <name evidence="1" type="ORF">BDN72DRAFT_902668</name>
</gene>
<accession>A0ACD3AE40</accession>
<evidence type="ECO:0000313" key="1">
    <source>
        <dbReference type="EMBL" id="TFK63112.1"/>
    </source>
</evidence>